<sequence>MLKNTSVFIAALAAIGTVVQAAHTCKSGLYYCGSALKNMNYSFLNHFIEDKELYHCGAGNVAMLSFED</sequence>
<dbReference type="HOGENOM" id="CLU_2793798_0_0_1"/>
<dbReference type="Proteomes" id="UP000016801">
    <property type="component" value="Unassembled WGS sequence"/>
</dbReference>
<gene>
    <name evidence="2" type="ORF">CPUR_04469</name>
</gene>
<dbReference type="OrthoDB" id="10405865at2759"/>
<keyword evidence="1" id="KW-0732">Signal</keyword>
<protein>
    <submittedName>
        <fullName evidence="2">Uncharacterized protein</fullName>
    </submittedName>
</protein>
<feature type="signal peptide" evidence="1">
    <location>
        <begin position="1"/>
        <end position="21"/>
    </location>
</feature>
<accession>M1W6P9</accession>
<feature type="chain" id="PRO_5004018463" evidence="1">
    <location>
        <begin position="22"/>
        <end position="68"/>
    </location>
</feature>
<keyword evidence="3" id="KW-1185">Reference proteome</keyword>
<evidence type="ECO:0000313" key="2">
    <source>
        <dbReference type="EMBL" id="CCE30620.1"/>
    </source>
</evidence>
<dbReference type="VEuPathDB" id="FungiDB:CPUR_04469"/>
<evidence type="ECO:0000256" key="1">
    <source>
        <dbReference type="SAM" id="SignalP"/>
    </source>
</evidence>
<evidence type="ECO:0000313" key="3">
    <source>
        <dbReference type="Proteomes" id="UP000016801"/>
    </source>
</evidence>
<organism evidence="2 3">
    <name type="scientific">Claviceps purpurea (strain 20.1)</name>
    <name type="common">Ergot fungus</name>
    <name type="synonym">Sphacelia segetum</name>
    <dbReference type="NCBI Taxonomy" id="1111077"/>
    <lineage>
        <taxon>Eukaryota</taxon>
        <taxon>Fungi</taxon>
        <taxon>Dikarya</taxon>
        <taxon>Ascomycota</taxon>
        <taxon>Pezizomycotina</taxon>
        <taxon>Sordariomycetes</taxon>
        <taxon>Hypocreomycetidae</taxon>
        <taxon>Hypocreales</taxon>
        <taxon>Clavicipitaceae</taxon>
        <taxon>Claviceps</taxon>
    </lineage>
</organism>
<dbReference type="EMBL" id="CAGA01000023">
    <property type="protein sequence ID" value="CCE30620.1"/>
    <property type="molecule type" value="Genomic_DNA"/>
</dbReference>
<name>M1W6P9_CLAP2</name>
<proteinExistence type="predicted"/>
<comment type="caution">
    <text evidence="2">The sequence shown here is derived from an EMBL/GenBank/DDBJ whole genome shotgun (WGS) entry which is preliminary data.</text>
</comment>
<reference evidence="2 3" key="1">
    <citation type="journal article" date="2013" name="PLoS Genet.">
        <title>Plant-symbiotic fungi as chemical engineers: Multi-genome analysis of the Clavicipitaceae reveals dynamics of alkaloid loci.</title>
        <authorList>
            <person name="Schardl C.L."/>
            <person name="Young C.A."/>
            <person name="Hesse U."/>
            <person name="Amyotte S.G."/>
            <person name="Andreeva K."/>
            <person name="Calie P.J."/>
            <person name="Fleetwood D.J."/>
            <person name="Haws D.C."/>
            <person name="Moore N."/>
            <person name="Oeser B."/>
            <person name="Panaccione D.G."/>
            <person name="Schweri K.K."/>
            <person name="Voisey C.R."/>
            <person name="Farman M.L."/>
            <person name="Jaromczyk J.W."/>
            <person name="Roe B.A."/>
            <person name="O'Sullivan D.M."/>
            <person name="Scott B."/>
            <person name="Tudzynski P."/>
            <person name="An Z."/>
            <person name="Arnaoudova E.G."/>
            <person name="Bullock C.T."/>
            <person name="Charlton N.D."/>
            <person name="Chen L."/>
            <person name="Cox M."/>
            <person name="Dinkins R.D."/>
            <person name="Florea S."/>
            <person name="Glenn A.E."/>
            <person name="Gordon A."/>
            <person name="Gueldener U."/>
            <person name="Harris D.R."/>
            <person name="Hollin W."/>
            <person name="Jaromczyk J."/>
            <person name="Johnson R.D."/>
            <person name="Khan A.K."/>
            <person name="Leistner E."/>
            <person name="Leuchtmann A."/>
            <person name="Li C."/>
            <person name="Liu J."/>
            <person name="Liu J."/>
            <person name="Liu M."/>
            <person name="Mace W."/>
            <person name="Machado C."/>
            <person name="Nagabhyru P."/>
            <person name="Pan J."/>
            <person name="Schmid J."/>
            <person name="Sugawara K."/>
            <person name="Steiner U."/>
            <person name="Takach J.E."/>
            <person name="Tanaka E."/>
            <person name="Webb J.S."/>
            <person name="Wilson E.V."/>
            <person name="Wiseman J.L."/>
            <person name="Yoshida R."/>
            <person name="Zeng Z."/>
        </authorList>
    </citation>
    <scope>NUCLEOTIDE SEQUENCE [LARGE SCALE GENOMIC DNA]</scope>
    <source>
        <strain evidence="2 3">20.1</strain>
    </source>
</reference>
<dbReference type="AlphaFoldDB" id="M1W6P9"/>